<accession>A0ABR1LME9</accession>
<dbReference type="GeneID" id="92028948"/>
<evidence type="ECO:0000313" key="2">
    <source>
        <dbReference type="Proteomes" id="UP001360953"/>
    </source>
</evidence>
<name>A0ABR1LME9_9PEZI</name>
<gene>
    <name evidence="1" type="ORF">J3D65DRAFT_415220</name>
</gene>
<evidence type="ECO:0000313" key="1">
    <source>
        <dbReference type="EMBL" id="KAK7536363.1"/>
    </source>
</evidence>
<protein>
    <submittedName>
        <fullName evidence="1">Uncharacterized protein</fullName>
    </submittedName>
</protein>
<sequence>MAFLPARRPRGASADMMKALLKGGRRSYNEMDERTERMKRNRRGQRTKSRLKAGDLDMCLVGPGFWSRFGLSVRPACNDTLKRGDENCVVGAVNRSGNARTEAIGQNQKVQAVVRGGQMDGWWVWRGQRSRPLKLKLGSLASASRVGMRRGALRLRLFGVSRAELISSFMLHHGWWSAITSTGDARTRAAARLCGVPRK</sequence>
<keyword evidence="2" id="KW-1185">Reference proteome</keyword>
<reference evidence="1 2" key="1">
    <citation type="submission" date="2024-04" db="EMBL/GenBank/DDBJ databases">
        <title>Phyllosticta paracitricarpa is synonymous to the EU quarantine fungus P. citricarpa based on phylogenomic analyses.</title>
        <authorList>
            <consortium name="Lawrence Berkeley National Laboratory"/>
            <person name="Van ingen-buijs V.A."/>
            <person name="Van westerhoven A.C."/>
            <person name="Haridas S."/>
            <person name="Skiadas P."/>
            <person name="Martin F."/>
            <person name="Groenewald J.Z."/>
            <person name="Crous P.W."/>
            <person name="Seidl M.F."/>
        </authorList>
    </citation>
    <scope>NUCLEOTIDE SEQUENCE [LARGE SCALE GENOMIC DNA]</scope>
    <source>
        <strain evidence="1 2">CPC 17464</strain>
    </source>
</reference>
<organism evidence="1 2">
    <name type="scientific">Phyllosticta citribraziliensis</name>
    <dbReference type="NCBI Taxonomy" id="989973"/>
    <lineage>
        <taxon>Eukaryota</taxon>
        <taxon>Fungi</taxon>
        <taxon>Dikarya</taxon>
        <taxon>Ascomycota</taxon>
        <taxon>Pezizomycotina</taxon>
        <taxon>Dothideomycetes</taxon>
        <taxon>Dothideomycetes incertae sedis</taxon>
        <taxon>Botryosphaeriales</taxon>
        <taxon>Phyllostictaceae</taxon>
        <taxon>Phyllosticta</taxon>
    </lineage>
</organism>
<dbReference type="Proteomes" id="UP001360953">
    <property type="component" value="Unassembled WGS sequence"/>
</dbReference>
<comment type="caution">
    <text evidence="1">The sequence shown here is derived from an EMBL/GenBank/DDBJ whole genome shotgun (WGS) entry which is preliminary data.</text>
</comment>
<dbReference type="RefSeq" id="XP_066654779.1">
    <property type="nucleotide sequence ID" value="XM_066796042.1"/>
</dbReference>
<dbReference type="EMBL" id="JBBPEH010000007">
    <property type="protein sequence ID" value="KAK7536363.1"/>
    <property type="molecule type" value="Genomic_DNA"/>
</dbReference>
<proteinExistence type="predicted"/>